<dbReference type="SUPFAM" id="SSF53639">
    <property type="entry name" value="AraD/HMP-PK domain-like"/>
    <property type="match status" value="1"/>
</dbReference>
<dbReference type="EMBL" id="MPTW01000030">
    <property type="protein sequence ID" value="OME64375.1"/>
    <property type="molecule type" value="Genomic_DNA"/>
</dbReference>
<organism evidence="2 3">
    <name type="scientific">Paenibacillus odorifer</name>
    <dbReference type="NCBI Taxonomy" id="189426"/>
    <lineage>
        <taxon>Bacteria</taxon>
        <taxon>Bacillati</taxon>
        <taxon>Bacillota</taxon>
        <taxon>Bacilli</taxon>
        <taxon>Bacillales</taxon>
        <taxon>Paenibacillaceae</taxon>
        <taxon>Paenibacillus</taxon>
    </lineage>
</organism>
<dbReference type="InterPro" id="IPR001303">
    <property type="entry name" value="Aldolase_II/adducin_N"/>
</dbReference>
<protein>
    <recommendedName>
        <fullName evidence="1">Class II aldolase/adducin N-terminal domain-containing protein</fullName>
    </recommendedName>
</protein>
<comment type="caution">
    <text evidence="2">The sequence shown here is derived from an EMBL/GenBank/DDBJ whole genome shotgun (WGS) entry which is preliminary data.</text>
</comment>
<proteinExistence type="predicted"/>
<dbReference type="Pfam" id="PF00596">
    <property type="entry name" value="Aldolase_II"/>
    <property type="match status" value="1"/>
</dbReference>
<evidence type="ECO:0000313" key="2">
    <source>
        <dbReference type="EMBL" id="OME64375.1"/>
    </source>
</evidence>
<gene>
    <name evidence="2" type="ORF">BSK65_28790</name>
</gene>
<feature type="domain" description="Class II aldolase/adducin N-terminal" evidence="1">
    <location>
        <begin position="6"/>
        <end position="199"/>
    </location>
</feature>
<accession>A0A1R0Z843</accession>
<dbReference type="OrthoDB" id="9774430at2"/>
<dbReference type="AlphaFoldDB" id="A0A1R0Z843"/>
<evidence type="ECO:0000259" key="1">
    <source>
        <dbReference type="SMART" id="SM01007"/>
    </source>
</evidence>
<dbReference type="RefSeq" id="WP_076286922.1">
    <property type="nucleotide sequence ID" value="NZ_MPTW01000030.1"/>
</dbReference>
<sequence>MKDLLEFVKMSKYAGERFDLTQAGGGNSSVKLDNGQMLIKASGFLLSDVEQDRGFATLDHLKIVAALSDPAFEEIVEKRQREEYAAQLVSNALYSPLSRPSIETFLHSLLYKFTLHTHPIVVNMITCQKEWNSKLHALFGDRALYVPYETPGIELALSMFNELQNYRLKNKKDPGIVFLQNHGLIISGDHMEEVCELNEEVLSILERNENVNFSHYKYTNQISKLINGVGNTQYIAYLSEDTIVTKLSENRANLEISPFCPDGYVFCGVRVLFLQTLDSQCVYDYFEQNLELPKVIIYNSMVFFIANNIRKAKEIEEVFKFHLIIVNSVKERVNSLEIDEIRYLGNWEAEKYRQKL</sequence>
<dbReference type="SMART" id="SM01007">
    <property type="entry name" value="Aldolase_II"/>
    <property type="match status" value="1"/>
</dbReference>
<evidence type="ECO:0000313" key="3">
    <source>
        <dbReference type="Proteomes" id="UP000187425"/>
    </source>
</evidence>
<reference evidence="2 3" key="1">
    <citation type="submission" date="2016-11" db="EMBL/GenBank/DDBJ databases">
        <title>Paenibacillus species isolates.</title>
        <authorList>
            <person name="Beno S.M."/>
        </authorList>
    </citation>
    <scope>NUCLEOTIDE SEQUENCE [LARGE SCALE GENOMIC DNA]</scope>
    <source>
        <strain evidence="2 3">FSL H7-0443</strain>
    </source>
</reference>
<dbReference type="Gene3D" id="3.40.225.10">
    <property type="entry name" value="Class II aldolase/adducin N-terminal domain"/>
    <property type="match status" value="1"/>
</dbReference>
<dbReference type="InterPro" id="IPR036409">
    <property type="entry name" value="Aldolase_II/adducin_N_sf"/>
</dbReference>
<name>A0A1R0Z843_9BACL</name>
<dbReference type="Proteomes" id="UP000187425">
    <property type="component" value="Unassembled WGS sequence"/>
</dbReference>